<accession>A0ABS1L2Z1</accession>
<organism evidence="3 4">
    <name type="scientific">Chryseolinea lacunae</name>
    <dbReference type="NCBI Taxonomy" id="2801331"/>
    <lineage>
        <taxon>Bacteria</taxon>
        <taxon>Pseudomonadati</taxon>
        <taxon>Bacteroidota</taxon>
        <taxon>Cytophagia</taxon>
        <taxon>Cytophagales</taxon>
        <taxon>Fulvivirgaceae</taxon>
        <taxon>Chryseolinea</taxon>
    </lineage>
</organism>
<dbReference type="EC" id="6.5.1.1" evidence="1"/>
<proteinExistence type="predicted"/>
<dbReference type="InterPro" id="IPR012340">
    <property type="entry name" value="NA-bd_OB-fold"/>
</dbReference>
<dbReference type="CDD" id="cd07971">
    <property type="entry name" value="OBF_DNA_ligase_LigD"/>
    <property type="match status" value="1"/>
</dbReference>
<feature type="domain" description="DNA ligase ATP-dependent C-terminal" evidence="2">
    <location>
        <begin position="2"/>
        <end position="61"/>
    </location>
</feature>
<dbReference type="SUPFAM" id="SSF50249">
    <property type="entry name" value="Nucleic acid-binding proteins"/>
    <property type="match status" value="1"/>
</dbReference>
<keyword evidence="4" id="KW-1185">Reference proteome</keyword>
<comment type="caution">
    <text evidence="3">The sequence shown here is derived from an EMBL/GenBank/DDBJ whole genome shotgun (WGS) entry which is preliminary data.</text>
</comment>
<evidence type="ECO:0000313" key="3">
    <source>
        <dbReference type="EMBL" id="MBL0745940.1"/>
    </source>
</evidence>
<dbReference type="Gene3D" id="2.40.50.140">
    <property type="entry name" value="Nucleic acid-binding proteins"/>
    <property type="match status" value="1"/>
</dbReference>
<reference evidence="3 4" key="1">
    <citation type="submission" date="2021-01" db="EMBL/GenBank/DDBJ databases">
        <title>Chryseolinea sp. Jin1 Genome sequencing and assembly.</title>
        <authorList>
            <person name="Kim I."/>
        </authorList>
    </citation>
    <scope>NUCLEOTIDE SEQUENCE [LARGE SCALE GENOMIC DNA]</scope>
    <source>
        <strain evidence="3 4">Jin1</strain>
    </source>
</reference>
<evidence type="ECO:0000259" key="2">
    <source>
        <dbReference type="Pfam" id="PF04679"/>
    </source>
</evidence>
<gene>
    <name evidence="3" type="ORF">JI741_32205</name>
</gene>
<dbReference type="EMBL" id="JAERRB010000022">
    <property type="protein sequence ID" value="MBL0745940.1"/>
    <property type="molecule type" value="Genomic_DNA"/>
</dbReference>
<dbReference type="InterPro" id="IPR012309">
    <property type="entry name" value="DNA_ligase_ATP-dep_C"/>
</dbReference>
<dbReference type="Proteomes" id="UP000613030">
    <property type="component" value="Unassembled WGS sequence"/>
</dbReference>
<protein>
    <recommendedName>
        <fullName evidence="1">DNA ligase (ATP)</fullName>
        <ecNumber evidence="1">6.5.1.1</ecNumber>
    </recommendedName>
</protein>
<name>A0ABS1L2Z1_9BACT</name>
<dbReference type="Pfam" id="PF04679">
    <property type="entry name" value="DNA_ligase_A_C"/>
    <property type="match status" value="1"/>
</dbReference>
<evidence type="ECO:0000256" key="1">
    <source>
        <dbReference type="ARBA" id="ARBA00012727"/>
    </source>
</evidence>
<evidence type="ECO:0000313" key="4">
    <source>
        <dbReference type="Proteomes" id="UP000613030"/>
    </source>
</evidence>
<sequence>MKEIYQKLKGLERKTSPLVVPIKDSADVTWVNPVLVCNIKFTEITEDGSVRHPVFQGLRIDRNPQEVVLEKKSKKS</sequence>